<accession>A0A1W0ACC5</accession>
<keyword evidence="2" id="KW-1185">Reference proteome</keyword>
<sequence>MEAEVDGDDAFLYEGKKSAILCIDKNEIQGTTREERLRKDRLRKRLSKEKFQKELNELHRMSVALEYQLNNVKNRRNIDSSKYKEYAEIEKARLQQAYCMNKALYQELILQMEKAVLLKSICPPASDFMMIIDPRRDPWALHTLSKNPQQQAQVLHNLAMYQWSKITPELYGKMPSSVNHPGYNIVLDDTGEHVSFAEMTKFGTFAASHEDVAHALHRYCLSASNNKHVTPVDNSLALTVFLDKQRHYVVNLIRESPDRMILTHRTLVYDDMQGQMAQESIAGWWVFERLPSSDNTIPMSVMRCFAQINIDVNKEMNVQAYTTHMINSGRENELMNQVLSQFPILSLR</sequence>
<name>A0A1W0ACC5_9STRA</name>
<dbReference type="OrthoDB" id="66228at2759"/>
<evidence type="ECO:0000313" key="1">
    <source>
        <dbReference type="EMBL" id="OQS07934.1"/>
    </source>
</evidence>
<evidence type="ECO:0000313" key="2">
    <source>
        <dbReference type="Proteomes" id="UP000243217"/>
    </source>
</evidence>
<proteinExistence type="predicted"/>
<dbReference type="Proteomes" id="UP000243217">
    <property type="component" value="Unassembled WGS sequence"/>
</dbReference>
<comment type="caution">
    <text evidence="1">The sequence shown here is derived from an EMBL/GenBank/DDBJ whole genome shotgun (WGS) entry which is preliminary data.</text>
</comment>
<organism evidence="1 2">
    <name type="scientific">Thraustotheca clavata</name>
    <dbReference type="NCBI Taxonomy" id="74557"/>
    <lineage>
        <taxon>Eukaryota</taxon>
        <taxon>Sar</taxon>
        <taxon>Stramenopiles</taxon>
        <taxon>Oomycota</taxon>
        <taxon>Saprolegniomycetes</taxon>
        <taxon>Saprolegniales</taxon>
        <taxon>Achlyaceae</taxon>
        <taxon>Thraustotheca</taxon>
    </lineage>
</organism>
<protein>
    <submittedName>
        <fullName evidence="1">Uncharacterized protein</fullName>
    </submittedName>
</protein>
<gene>
    <name evidence="1" type="ORF">THRCLA_00076</name>
</gene>
<dbReference type="AlphaFoldDB" id="A0A1W0ACC5"/>
<reference evidence="1 2" key="1">
    <citation type="journal article" date="2014" name="Genome Biol. Evol.">
        <title>The secreted proteins of Achlya hypogyna and Thraustotheca clavata identify the ancestral oomycete secretome and reveal gene acquisitions by horizontal gene transfer.</title>
        <authorList>
            <person name="Misner I."/>
            <person name="Blouin N."/>
            <person name="Leonard G."/>
            <person name="Richards T.A."/>
            <person name="Lane C.E."/>
        </authorList>
    </citation>
    <scope>NUCLEOTIDE SEQUENCE [LARGE SCALE GENOMIC DNA]</scope>
    <source>
        <strain evidence="1 2">ATCC 34112</strain>
    </source>
</reference>
<dbReference type="EMBL" id="JNBS01000025">
    <property type="protein sequence ID" value="OQS07934.1"/>
    <property type="molecule type" value="Genomic_DNA"/>
</dbReference>